<evidence type="ECO:0000256" key="3">
    <source>
        <dbReference type="ARBA" id="ARBA00023082"/>
    </source>
</evidence>
<feature type="domain" description="RNA polymerase sigma-70 region 2" evidence="6">
    <location>
        <begin position="6"/>
        <end position="67"/>
    </location>
</feature>
<dbReference type="Pfam" id="PF04542">
    <property type="entry name" value="Sigma70_r2"/>
    <property type="match status" value="1"/>
</dbReference>
<gene>
    <name evidence="8" type="ORF">MNBD_GAMMA09-981</name>
</gene>
<proteinExistence type="inferred from homology"/>
<dbReference type="EMBL" id="UOFI01000056">
    <property type="protein sequence ID" value="VAW64636.1"/>
    <property type="molecule type" value="Genomic_DNA"/>
</dbReference>
<dbReference type="GO" id="GO:0006352">
    <property type="term" value="P:DNA-templated transcription initiation"/>
    <property type="evidence" value="ECO:0007669"/>
    <property type="project" value="InterPro"/>
</dbReference>
<sequence>MFNKEELNQLYRYALSLATQEDTACDLVQEALLRYLKKYPPNHAIDKPLAYLKTIIRNLYFDLQRHNKVVPMVSANSEDILAIEPIDSFSIEEMMVNQQEVQRLLNGLSDEENELLYLWAVEEHTAEEIARIYEKPRGTILSSMHRLKKRIRQVSDDE</sequence>
<keyword evidence="3" id="KW-0731">Sigma factor</keyword>
<dbReference type="InterPro" id="IPR007630">
    <property type="entry name" value="RNA_pol_sigma70_r4"/>
</dbReference>
<protein>
    <recommendedName>
        <fullName evidence="9">RNA polymerase ECF-type sigma factor</fullName>
    </recommendedName>
</protein>
<dbReference type="Pfam" id="PF04545">
    <property type="entry name" value="Sigma70_r4"/>
    <property type="match status" value="1"/>
</dbReference>
<dbReference type="InterPro" id="IPR013324">
    <property type="entry name" value="RNA_pol_sigma_r3/r4-like"/>
</dbReference>
<keyword evidence="5" id="KW-0804">Transcription</keyword>
<evidence type="ECO:0000256" key="2">
    <source>
        <dbReference type="ARBA" id="ARBA00023015"/>
    </source>
</evidence>
<dbReference type="Gene3D" id="1.10.1740.10">
    <property type="match status" value="1"/>
</dbReference>
<dbReference type="GO" id="GO:0003677">
    <property type="term" value="F:DNA binding"/>
    <property type="evidence" value="ECO:0007669"/>
    <property type="project" value="UniProtKB-KW"/>
</dbReference>
<comment type="similarity">
    <text evidence="1">Belongs to the sigma-70 factor family. ECF subfamily.</text>
</comment>
<dbReference type="PANTHER" id="PTHR43133">
    <property type="entry name" value="RNA POLYMERASE ECF-TYPE SIGMA FACTO"/>
    <property type="match status" value="1"/>
</dbReference>
<dbReference type="PANTHER" id="PTHR43133:SF8">
    <property type="entry name" value="RNA POLYMERASE SIGMA FACTOR HI_1459-RELATED"/>
    <property type="match status" value="1"/>
</dbReference>
<feature type="domain" description="RNA polymerase sigma-70 region 4" evidence="7">
    <location>
        <begin position="104"/>
        <end position="152"/>
    </location>
</feature>
<dbReference type="GO" id="GO:0016987">
    <property type="term" value="F:sigma factor activity"/>
    <property type="evidence" value="ECO:0007669"/>
    <property type="project" value="UniProtKB-KW"/>
</dbReference>
<evidence type="ECO:0000313" key="8">
    <source>
        <dbReference type="EMBL" id="VAW64636.1"/>
    </source>
</evidence>
<reference evidence="8" key="1">
    <citation type="submission" date="2018-06" db="EMBL/GenBank/DDBJ databases">
        <authorList>
            <person name="Zhirakovskaya E."/>
        </authorList>
    </citation>
    <scope>NUCLEOTIDE SEQUENCE</scope>
</reference>
<evidence type="ECO:0008006" key="9">
    <source>
        <dbReference type="Google" id="ProtNLM"/>
    </source>
</evidence>
<keyword evidence="2" id="KW-0805">Transcription regulation</keyword>
<name>A0A3B0Y8E2_9ZZZZ</name>
<evidence type="ECO:0000256" key="5">
    <source>
        <dbReference type="ARBA" id="ARBA00023163"/>
    </source>
</evidence>
<dbReference type="InterPro" id="IPR036388">
    <property type="entry name" value="WH-like_DNA-bd_sf"/>
</dbReference>
<dbReference type="SUPFAM" id="SSF88946">
    <property type="entry name" value="Sigma2 domain of RNA polymerase sigma factors"/>
    <property type="match status" value="1"/>
</dbReference>
<dbReference type="AlphaFoldDB" id="A0A3B0Y8E2"/>
<evidence type="ECO:0000259" key="7">
    <source>
        <dbReference type="Pfam" id="PF04545"/>
    </source>
</evidence>
<dbReference type="InterPro" id="IPR014284">
    <property type="entry name" value="RNA_pol_sigma-70_dom"/>
</dbReference>
<dbReference type="SUPFAM" id="SSF88659">
    <property type="entry name" value="Sigma3 and sigma4 domains of RNA polymerase sigma factors"/>
    <property type="match status" value="1"/>
</dbReference>
<dbReference type="InterPro" id="IPR007627">
    <property type="entry name" value="RNA_pol_sigma70_r2"/>
</dbReference>
<evidence type="ECO:0000256" key="1">
    <source>
        <dbReference type="ARBA" id="ARBA00010641"/>
    </source>
</evidence>
<keyword evidence="4" id="KW-0238">DNA-binding</keyword>
<organism evidence="8">
    <name type="scientific">hydrothermal vent metagenome</name>
    <dbReference type="NCBI Taxonomy" id="652676"/>
    <lineage>
        <taxon>unclassified sequences</taxon>
        <taxon>metagenomes</taxon>
        <taxon>ecological metagenomes</taxon>
    </lineage>
</organism>
<dbReference type="NCBIfam" id="TIGR02937">
    <property type="entry name" value="sigma70-ECF"/>
    <property type="match status" value="1"/>
</dbReference>
<evidence type="ECO:0000256" key="4">
    <source>
        <dbReference type="ARBA" id="ARBA00023125"/>
    </source>
</evidence>
<accession>A0A3B0Y8E2</accession>
<dbReference type="InterPro" id="IPR039425">
    <property type="entry name" value="RNA_pol_sigma-70-like"/>
</dbReference>
<dbReference type="Gene3D" id="1.10.10.10">
    <property type="entry name" value="Winged helix-like DNA-binding domain superfamily/Winged helix DNA-binding domain"/>
    <property type="match status" value="1"/>
</dbReference>
<dbReference type="InterPro" id="IPR013325">
    <property type="entry name" value="RNA_pol_sigma_r2"/>
</dbReference>
<evidence type="ECO:0000259" key="6">
    <source>
        <dbReference type="Pfam" id="PF04542"/>
    </source>
</evidence>